<name>A0ABX2F1P3_9PSEU</name>
<evidence type="ECO:0000256" key="3">
    <source>
        <dbReference type="ARBA" id="ARBA00022729"/>
    </source>
</evidence>
<feature type="signal peptide" evidence="4">
    <location>
        <begin position="1"/>
        <end position="21"/>
    </location>
</feature>
<dbReference type="CDD" id="cd14750">
    <property type="entry name" value="PBP2_TMBP"/>
    <property type="match status" value="1"/>
</dbReference>
<dbReference type="Proteomes" id="UP000763557">
    <property type="component" value="Unassembled WGS sequence"/>
</dbReference>
<dbReference type="InterPro" id="IPR050490">
    <property type="entry name" value="Bact_solute-bd_prot1"/>
</dbReference>
<accession>A0ABX2F1P3</accession>
<proteinExistence type="inferred from homology"/>
<protein>
    <submittedName>
        <fullName evidence="5">Maltose/maltodextrin ABC transporter, substrate binding periplasmic protein MalE</fullName>
    </submittedName>
</protein>
<keyword evidence="6" id="KW-1185">Reference proteome</keyword>
<reference evidence="5 6" key="1">
    <citation type="submission" date="2020-01" db="EMBL/GenBank/DDBJ databases">
        <title>Kibdelosporangium persica a novel Actinomycetes from a hot desert in Iran.</title>
        <authorList>
            <person name="Safaei N."/>
            <person name="Zaburannyi N."/>
            <person name="Mueller R."/>
            <person name="Wink J."/>
        </authorList>
    </citation>
    <scope>NUCLEOTIDE SEQUENCE [LARGE SCALE GENOMIC DNA]</scope>
    <source>
        <strain evidence="5 6">4NS15</strain>
    </source>
</reference>
<evidence type="ECO:0000256" key="2">
    <source>
        <dbReference type="ARBA" id="ARBA00022448"/>
    </source>
</evidence>
<dbReference type="InterPro" id="IPR006059">
    <property type="entry name" value="SBP"/>
</dbReference>
<sequence>MAGSKTTGLRMAALACVGLLAVSCGSDSGGSGSPGGTNAAPALEGRGEITMVTGKDTSNNMQRLTDEWNAQHPNEKVRIVELPESADAQRQQLVQNAQVKSDSYTILNLDVVWTAEFAANRWVVELPRDEFDLENFLKPAVDTAEYRGRLYAVPVYSDGGLLYYRKDLLAKAGVQPPKTWDELTAACQKVKALPEAAAIGCYTGQFEKFEGLTVNFAEAVNSAGGTIVDESGKPTVDTPQARAGLDKLVRGFQSGVIPQKAITFKEEDGRRSFQAGELVFMRQWPYQWALANKTDGSSQVAGKFDVAPLPSDGAGPGVSSLGGHNFAISAFARNKATALDFIKYFTNDVSQRSNLLATSQAPTRTKLYDDPELGKQFPYLPILKQSILSAKPRPKAVRYGDVTTAIQEAAYAALTGAKDSGTALRELQVKLQDLLK</sequence>
<keyword evidence="3 4" id="KW-0732">Signal</keyword>
<organism evidence="5 6">
    <name type="scientific">Kibdelosporangium persicum</name>
    <dbReference type="NCBI Taxonomy" id="2698649"/>
    <lineage>
        <taxon>Bacteria</taxon>
        <taxon>Bacillati</taxon>
        <taxon>Actinomycetota</taxon>
        <taxon>Actinomycetes</taxon>
        <taxon>Pseudonocardiales</taxon>
        <taxon>Pseudonocardiaceae</taxon>
        <taxon>Kibdelosporangium</taxon>
    </lineage>
</organism>
<evidence type="ECO:0000256" key="1">
    <source>
        <dbReference type="ARBA" id="ARBA00008520"/>
    </source>
</evidence>
<gene>
    <name evidence="5" type="ORF">GC106_24540</name>
</gene>
<comment type="similarity">
    <text evidence="1">Belongs to the bacterial solute-binding protein 1 family.</text>
</comment>
<evidence type="ECO:0000313" key="6">
    <source>
        <dbReference type="Proteomes" id="UP000763557"/>
    </source>
</evidence>
<evidence type="ECO:0000313" key="5">
    <source>
        <dbReference type="EMBL" id="NRN65243.1"/>
    </source>
</evidence>
<dbReference type="Pfam" id="PF01547">
    <property type="entry name" value="SBP_bac_1"/>
    <property type="match status" value="1"/>
</dbReference>
<dbReference type="PANTHER" id="PTHR43649:SF34">
    <property type="entry name" value="ABC TRANSPORTER PERIPLASMIC-BINDING PROTEIN YCJN-RELATED"/>
    <property type="match status" value="1"/>
</dbReference>
<comment type="caution">
    <text evidence="5">The sequence shown here is derived from an EMBL/GenBank/DDBJ whole genome shotgun (WGS) entry which is preliminary data.</text>
</comment>
<dbReference type="EMBL" id="JAAATY010000006">
    <property type="protein sequence ID" value="NRN65243.1"/>
    <property type="molecule type" value="Genomic_DNA"/>
</dbReference>
<dbReference type="PROSITE" id="PS51257">
    <property type="entry name" value="PROKAR_LIPOPROTEIN"/>
    <property type="match status" value="1"/>
</dbReference>
<keyword evidence="2" id="KW-0813">Transport</keyword>
<dbReference type="PANTHER" id="PTHR43649">
    <property type="entry name" value="ARABINOSE-BINDING PROTEIN-RELATED"/>
    <property type="match status" value="1"/>
</dbReference>
<dbReference type="RefSeq" id="WP_217280454.1">
    <property type="nucleotide sequence ID" value="NZ_CBCSGW010000005.1"/>
</dbReference>
<evidence type="ECO:0000256" key="4">
    <source>
        <dbReference type="SAM" id="SignalP"/>
    </source>
</evidence>
<feature type="chain" id="PRO_5047072568" evidence="4">
    <location>
        <begin position="22"/>
        <end position="436"/>
    </location>
</feature>